<accession>A0ABV2Q900</accession>
<dbReference type="Pfam" id="PF13442">
    <property type="entry name" value="Cytochrome_CBB3"/>
    <property type="match status" value="1"/>
</dbReference>
<dbReference type="EC" id="1.8.2.6" evidence="7"/>
<dbReference type="Proteomes" id="UP001549320">
    <property type="component" value="Unassembled WGS sequence"/>
</dbReference>
<evidence type="ECO:0000259" key="6">
    <source>
        <dbReference type="PROSITE" id="PS51007"/>
    </source>
</evidence>
<feature type="signal peptide" evidence="5">
    <location>
        <begin position="1"/>
        <end position="28"/>
    </location>
</feature>
<feature type="chain" id="PRO_5045375095" evidence="5">
    <location>
        <begin position="29"/>
        <end position="205"/>
    </location>
</feature>
<dbReference type="Gene3D" id="1.10.760.10">
    <property type="entry name" value="Cytochrome c-like domain"/>
    <property type="match status" value="1"/>
</dbReference>
<dbReference type="PANTHER" id="PTHR35008">
    <property type="entry name" value="BLL4482 PROTEIN-RELATED"/>
    <property type="match status" value="1"/>
</dbReference>
<sequence length="205" mass="21704">MSTHNRLTQWLAIGVVATTAVVSGSALAQSSSTSRTAQTPPAHYGFGKLASPEEIAGWNIDISPDGVGLPPGSGTVEQGKALYTQLCLACHGENGKGASAAALVGGDGTLNTPKPVRTIGSFWPYATTVYDYINRAMPWDKPQSLKPDEVYALTAMLLNANKLIPDDAVMDAQSLPKVRMPNQKNFKAAKNKENMIPGVRCMKGC</sequence>
<keyword evidence="5" id="KW-0732">Signal</keyword>
<keyword evidence="2 4" id="KW-0479">Metal-binding</keyword>
<keyword evidence="3 4" id="KW-0408">Iron</keyword>
<reference evidence="7 8" key="1">
    <citation type="submission" date="2024-06" db="EMBL/GenBank/DDBJ databases">
        <title>Sorghum-associated microbial communities from plants grown in Nebraska, USA.</title>
        <authorList>
            <person name="Schachtman D."/>
        </authorList>
    </citation>
    <scope>NUCLEOTIDE SEQUENCE [LARGE SCALE GENOMIC DNA]</scope>
    <source>
        <strain evidence="7 8">2709</strain>
    </source>
</reference>
<evidence type="ECO:0000256" key="4">
    <source>
        <dbReference type="PROSITE-ProRule" id="PRU00433"/>
    </source>
</evidence>
<dbReference type="PROSITE" id="PS51007">
    <property type="entry name" value="CYTC"/>
    <property type="match status" value="1"/>
</dbReference>
<evidence type="ECO:0000256" key="1">
    <source>
        <dbReference type="ARBA" id="ARBA00022617"/>
    </source>
</evidence>
<dbReference type="InterPro" id="IPR051459">
    <property type="entry name" value="Cytochrome_c-type_DH"/>
</dbReference>
<dbReference type="PANTHER" id="PTHR35008:SF8">
    <property type="entry name" value="ALCOHOL DEHYDROGENASE CYTOCHROME C SUBUNIT"/>
    <property type="match status" value="1"/>
</dbReference>
<organism evidence="7 8">
    <name type="scientific">Ottowia thiooxydans</name>
    <dbReference type="NCBI Taxonomy" id="219182"/>
    <lineage>
        <taxon>Bacteria</taxon>
        <taxon>Pseudomonadati</taxon>
        <taxon>Pseudomonadota</taxon>
        <taxon>Betaproteobacteria</taxon>
        <taxon>Burkholderiales</taxon>
        <taxon>Comamonadaceae</taxon>
        <taxon>Ottowia</taxon>
    </lineage>
</organism>
<evidence type="ECO:0000256" key="2">
    <source>
        <dbReference type="ARBA" id="ARBA00022723"/>
    </source>
</evidence>
<feature type="domain" description="Cytochrome c" evidence="6">
    <location>
        <begin position="74"/>
        <end position="161"/>
    </location>
</feature>
<keyword evidence="1 4" id="KW-0349">Heme</keyword>
<dbReference type="SUPFAM" id="SSF46626">
    <property type="entry name" value="Cytochrome c"/>
    <property type="match status" value="1"/>
</dbReference>
<dbReference type="GO" id="GO:0016491">
    <property type="term" value="F:oxidoreductase activity"/>
    <property type="evidence" value="ECO:0007669"/>
    <property type="project" value="UniProtKB-KW"/>
</dbReference>
<gene>
    <name evidence="7" type="ORF">ABIE13_002513</name>
</gene>
<comment type="caution">
    <text evidence="7">The sequence shown here is derived from an EMBL/GenBank/DDBJ whole genome shotgun (WGS) entry which is preliminary data.</text>
</comment>
<name>A0ABV2Q900_9BURK</name>
<keyword evidence="7" id="KW-0560">Oxidoreductase</keyword>
<evidence type="ECO:0000313" key="8">
    <source>
        <dbReference type="Proteomes" id="UP001549320"/>
    </source>
</evidence>
<evidence type="ECO:0000313" key="7">
    <source>
        <dbReference type="EMBL" id="MET4577402.1"/>
    </source>
</evidence>
<keyword evidence="8" id="KW-1185">Reference proteome</keyword>
<dbReference type="InterPro" id="IPR009056">
    <property type="entry name" value="Cyt_c-like_dom"/>
</dbReference>
<protein>
    <submittedName>
        <fullName evidence="7">Mono/diheme cytochrome c family protein</fullName>
        <ecNumber evidence="7">1.8.2.6</ecNumber>
    </submittedName>
</protein>
<evidence type="ECO:0000256" key="5">
    <source>
        <dbReference type="SAM" id="SignalP"/>
    </source>
</evidence>
<dbReference type="EMBL" id="JBEPSH010000005">
    <property type="protein sequence ID" value="MET4577402.1"/>
    <property type="molecule type" value="Genomic_DNA"/>
</dbReference>
<proteinExistence type="predicted"/>
<dbReference type="RefSeq" id="WP_354443771.1">
    <property type="nucleotide sequence ID" value="NZ_JBEPSH010000005.1"/>
</dbReference>
<evidence type="ECO:0000256" key="3">
    <source>
        <dbReference type="ARBA" id="ARBA00023004"/>
    </source>
</evidence>
<dbReference type="InterPro" id="IPR036909">
    <property type="entry name" value="Cyt_c-like_dom_sf"/>
</dbReference>